<comment type="caution">
    <text evidence="5">The sequence shown here is derived from an EMBL/GenBank/DDBJ whole genome shotgun (WGS) entry which is preliminary data.</text>
</comment>
<evidence type="ECO:0000313" key="6">
    <source>
        <dbReference type="Proteomes" id="UP001331761"/>
    </source>
</evidence>
<reference evidence="5 6" key="1">
    <citation type="submission" date="2019-10" db="EMBL/GenBank/DDBJ databases">
        <title>Assembly and Annotation for the nematode Trichostrongylus colubriformis.</title>
        <authorList>
            <person name="Martin J."/>
        </authorList>
    </citation>
    <scope>NUCLEOTIDE SEQUENCE [LARGE SCALE GENOMIC DNA]</scope>
    <source>
        <strain evidence="5">G859</strain>
        <tissue evidence="5">Whole worm</tissue>
    </source>
</reference>
<keyword evidence="1" id="KW-0646">Protease inhibitor</keyword>
<evidence type="ECO:0000256" key="3">
    <source>
        <dbReference type="SAM" id="SignalP"/>
    </source>
</evidence>
<feature type="region of interest" description="Disordered" evidence="2">
    <location>
        <begin position="91"/>
        <end position="176"/>
    </location>
</feature>
<feature type="signal peptide" evidence="3">
    <location>
        <begin position="1"/>
        <end position="20"/>
    </location>
</feature>
<keyword evidence="6" id="KW-1185">Reference proteome</keyword>
<evidence type="ECO:0000256" key="1">
    <source>
        <dbReference type="ARBA" id="ARBA00022900"/>
    </source>
</evidence>
<keyword evidence="3" id="KW-0732">Signal</keyword>
<protein>
    <recommendedName>
        <fullName evidence="4">Follistatin-like domain-containing protein</fullName>
    </recommendedName>
</protein>
<organism evidence="5 6">
    <name type="scientific">Trichostrongylus colubriformis</name>
    <name type="common">Black scour worm</name>
    <dbReference type="NCBI Taxonomy" id="6319"/>
    <lineage>
        <taxon>Eukaryota</taxon>
        <taxon>Metazoa</taxon>
        <taxon>Ecdysozoa</taxon>
        <taxon>Nematoda</taxon>
        <taxon>Chromadorea</taxon>
        <taxon>Rhabditida</taxon>
        <taxon>Rhabditina</taxon>
        <taxon>Rhabditomorpha</taxon>
        <taxon>Strongyloidea</taxon>
        <taxon>Trichostrongylidae</taxon>
        <taxon>Trichostrongylus</taxon>
    </lineage>
</organism>
<feature type="chain" id="PRO_5042948665" description="Follistatin-like domain-containing protein" evidence="3">
    <location>
        <begin position="21"/>
        <end position="465"/>
    </location>
</feature>
<accession>A0AAN8EW00</accession>
<dbReference type="InterPro" id="IPR036084">
    <property type="entry name" value="Ser_inhib-like_sf"/>
</dbReference>
<feature type="domain" description="Follistatin-like" evidence="4">
    <location>
        <begin position="278"/>
        <end position="300"/>
    </location>
</feature>
<feature type="compositionally biased region" description="Low complexity" evidence="2">
    <location>
        <begin position="265"/>
        <end position="275"/>
    </location>
</feature>
<dbReference type="EMBL" id="WIXE01021912">
    <property type="protein sequence ID" value="KAK5967935.1"/>
    <property type="molecule type" value="Genomic_DNA"/>
</dbReference>
<dbReference type="GO" id="GO:0004867">
    <property type="term" value="F:serine-type endopeptidase inhibitor activity"/>
    <property type="evidence" value="ECO:0007669"/>
    <property type="project" value="UniProtKB-KW"/>
</dbReference>
<feature type="region of interest" description="Disordered" evidence="2">
    <location>
        <begin position="304"/>
        <end position="334"/>
    </location>
</feature>
<dbReference type="InterPro" id="IPR003645">
    <property type="entry name" value="Fol_N"/>
</dbReference>
<dbReference type="Gene3D" id="2.10.25.10">
    <property type="entry name" value="Laminin"/>
    <property type="match status" value="1"/>
</dbReference>
<evidence type="ECO:0000259" key="4">
    <source>
        <dbReference type="SMART" id="SM00274"/>
    </source>
</evidence>
<sequence>MISMVLFNLLLWSFFGLASSELDPVPPSPLLIQAAKEQTRSGAQPPAPPPPDCSRVRCPSGSICEMVQEPCRFTPCSGPIPECRPIVLSAPTSTTASPPMISTASPTTKPPTTVQRTLSSTSPKQPLESRSDLSPRAPSRPQPERVPASIPSQSPAITKVGPFPPPAAPARKDLPAEGPLVQRPKAFAGRSLPAANPPRSQQRKVFSTTASSAPSTAKVRSSPPSSAAVQQRQSFTRARSGTAATIQSSSSARTSVQAPARHTLAPSSKSPGKSSAATCSGVVCSAGGTCRDVNGVPQCGLTMTRQSSSSARASSVPTPRTGPLPRSPSKSTTATCSGVVCPAGSTCQILDGIPQCGLTDPFTVRRAPSNDPCLNVKCSTGTACQVVNVGFKVQAQCLAKAPAQFQCPANESWRNCSAPCEPTCERQNPTLTSKECSQGCGAPRCQCNSGFFRHRSGFCKLRSQC</sequence>
<evidence type="ECO:0000313" key="5">
    <source>
        <dbReference type="EMBL" id="KAK5967935.1"/>
    </source>
</evidence>
<gene>
    <name evidence="5" type="ORF">GCK32_006543</name>
</gene>
<dbReference type="SMART" id="SM00274">
    <property type="entry name" value="FOLN"/>
    <property type="match status" value="3"/>
</dbReference>
<dbReference type="CDD" id="cd19941">
    <property type="entry name" value="TIL"/>
    <property type="match status" value="1"/>
</dbReference>
<name>A0AAN8EW00_TRICO</name>
<feature type="compositionally biased region" description="Polar residues" evidence="2">
    <location>
        <begin position="114"/>
        <end position="124"/>
    </location>
</feature>
<evidence type="ECO:0000256" key="2">
    <source>
        <dbReference type="SAM" id="MobiDB-lite"/>
    </source>
</evidence>
<feature type="region of interest" description="Disordered" evidence="2">
    <location>
        <begin position="188"/>
        <end position="275"/>
    </location>
</feature>
<dbReference type="SUPFAM" id="SSF57567">
    <property type="entry name" value="Serine protease inhibitors"/>
    <property type="match status" value="1"/>
</dbReference>
<dbReference type="AlphaFoldDB" id="A0AAN8EW00"/>
<feature type="domain" description="Follistatin-like" evidence="4">
    <location>
        <begin position="335"/>
        <end position="357"/>
    </location>
</feature>
<proteinExistence type="predicted"/>
<feature type="domain" description="Follistatin-like" evidence="4">
    <location>
        <begin position="372"/>
        <end position="398"/>
    </location>
</feature>
<dbReference type="Proteomes" id="UP001331761">
    <property type="component" value="Unassembled WGS sequence"/>
</dbReference>
<keyword evidence="1" id="KW-0722">Serine protease inhibitor</keyword>
<feature type="compositionally biased region" description="Polar residues" evidence="2">
    <location>
        <begin position="91"/>
        <end position="105"/>
    </location>
</feature>
<feature type="compositionally biased region" description="Low complexity" evidence="2">
    <location>
        <begin position="207"/>
        <end position="217"/>
    </location>
</feature>
<feature type="compositionally biased region" description="Polar residues" evidence="2">
    <location>
        <begin position="218"/>
        <end position="257"/>
    </location>
</feature>
<dbReference type="InterPro" id="IPR002919">
    <property type="entry name" value="TIL_dom"/>
</dbReference>
<dbReference type="Pfam" id="PF01826">
    <property type="entry name" value="TIL"/>
    <property type="match status" value="1"/>
</dbReference>